<dbReference type="InterPro" id="IPR003675">
    <property type="entry name" value="Rce1/LyrA-like_dom"/>
</dbReference>
<dbReference type="AlphaFoldDB" id="A0A1X7HJH2"/>
<gene>
    <name evidence="3" type="ORF">SAMN05661091_3662</name>
</gene>
<evidence type="ECO:0000313" key="4">
    <source>
        <dbReference type="Proteomes" id="UP000192940"/>
    </source>
</evidence>
<dbReference type="Pfam" id="PF02517">
    <property type="entry name" value="Rce1-like"/>
    <property type="match status" value="1"/>
</dbReference>
<keyword evidence="1" id="KW-0812">Transmembrane</keyword>
<name>A0A1X7HJH2_9BACL</name>
<feature type="transmembrane region" description="Helical" evidence="1">
    <location>
        <begin position="141"/>
        <end position="159"/>
    </location>
</feature>
<evidence type="ECO:0000259" key="2">
    <source>
        <dbReference type="Pfam" id="PF02517"/>
    </source>
</evidence>
<sequence>MPHEEWAIILSRLSLIGFLIPFGWFHRFKGGKATYLAAGKWNNPIYFPFILKGFLSDPIWRFLLIFTGVTVLSFAWVIDWHRPDLGLLLIYACSFALVNAVLEEILWRGYILSGFVGILGEVKGLIVAGVGFGFYHYHLGFSWLICLLFSVFGMMMSATTIRSQGLLPVIVMHFVMNILFVLSGMIF</sequence>
<feature type="transmembrane region" description="Helical" evidence="1">
    <location>
        <begin position="59"/>
        <end position="78"/>
    </location>
</feature>
<reference evidence="3 4" key="1">
    <citation type="submission" date="2017-04" db="EMBL/GenBank/DDBJ databases">
        <authorList>
            <person name="Afonso C.L."/>
            <person name="Miller P.J."/>
            <person name="Scott M.A."/>
            <person name="Spackman E."/>
            <person name="Goraichik I."/>
            <person name="Dimitrov K.M."/>
            <person name="Suarez D.L."/>
            <person name="Swayne D.E."/>
        </authorList>
    </citation>
    <scope>NUCLEOTIDE SEQUENCE [LARGE SCALE GENOMIC DNA]</scope>
    <source>
        <strain evidence="3 4">N3/975</strain>
    </source>
</reference>
<dbReference type="STRING" id="1313296.SAMN05661091_3662"/>
<protein>
    <recommendedName>
        <fullName evidence="2">CAAX prenyl protease 2/Lysostaphin resistance protein A-like domain-containing protein</fullName>
    </recommendedName>
</protein>
<evidence type="ECO:0000313" key="3">
    <source>
        <dbReference type="EMBL" id="SMF87215.1"/>
    </source>
</evidence>
<dbReference type="EMBL" id="LT840184">
    <property type="protein sequence ID" value="SMF87215.1"/>
    <property type="molecule type" value="Genomic_DNA"/>
</dbReference>
<keyword evidence="1" id="KW-1133">Transmembrane helix</keyword>
<feature type="domain" description="CAAX prenyl protease 2/Lysostaphin resistance protein A-like" evidence="2">
    <location>
        <begin position="88"/>
        <end position="179"/>
    </location>
</feature>
<organism evidence="3 4">
    <name type="scientific">Paenibacillus uliginis N3/975</name>
    <dbReference type="NCBI Taxonomy" id="1313296"/>
    <lineage>
        <taxon>Bacteria</taxon>
        <taxon>Bacillati</taxon>
        <taxon>Bacillota</taxon>
        <taxon>Bacilli</taxon>
        <taxon>Bacillales</taxon>
        <taxon>Paenibacillaceae</taxon>
        <taxon>Paenibacillus</taxon>
    </lineage>
</organism>
<keyword evidence="1" id="KW-0472">Membrane</keyword>
<feature type="transmembrane region" description="Helical" evidence="1">
    <location>
        <begin position="109"/>
        <end position="135"/>
    </location>
</feature>
<accession>A0A1X7HJH2</accession>
<evidence type="ECO:0000256" key="1">
    <source>
        <dbReference type="SAM" id="Phobius"/>
    </source>
</evidence>
<dbReference type="GO" id="GO:0004175">
    <property type="term" value="F:endopeptidase activity"/>
    <property type="evidence" value="ECO:0007669"/>
    <property type="project" value="UniProtKB-ARBA"/>
</dbReference>
<keyword evidence="4" id="KW-1185">Reference proteome</keyword>
<feature type="transmembrane region" description="Helical" evidence="1">
    <location>
        <begin position="166"/>
        <end position="186"/>
    </location>
</feature>
<feature type="transmembrane region" description="Helical" evidence="1">
    <location>
        <begin position="84"/>
        <end position="102"/>
    </location>
</feature>
<proteinExistence type="predicted"/>
<dbReference type="RefSeq" id="WP_208914491.1">
    <property type="nucleotide sequence ID" value="NZ_LT840184.1"/>
</dbReference>
<dbReference type="Proteomes" id="UP000192940">
    <property type="component" value="Chromosome I"/>
</dbReference>
<feature type="transmembrane region" description="Helical" evidence="1">
    <location>
        <begin position="6"/>
        <end position="25"/>
    </location>
</feature>
<dbReference type="GO" id="GO:0080120">
    <property type="term" value="P:CAAX-box protein maturation"/>
    <property type="evidence" value="ECO:0007669"/>
    <property type="project" value="UniProtKB-ARBA"/>
</dbReference>